<evidence type="ECO:0000313" key="1">
    <source>
        <dbReference type="EMBL" id="TDB52878.1"/>
    </source>
</evidence>
<comment type="caution">
    <text evidence="1">The sequence shown here is derived from an EMBL/GenBank/DDBJ whole genome shotgun (WGS) entry which is preliminary data.</text>
</comment>
<gene>
    <name evidence="1" type="ORF">C5468_07975</name>
</gene>
<evidence type="ECO:0000313" key="2">
    <source>
        <dbReference type="Proteomes" id="UP000295550"/>
    </source>
</evidence>
<sequence length="177" mass="20598">MIKYHSLKNKTIGGIGKVSSYDIEFTFNSKKPQTFQLVFFPLTDDIVGAERIAEIYDVNPNILFAVSIIFFDQAYESIPIDELNGRTPFDKIDKTVHYNRNENNYFFNVLISYILDYIEESKVHYLYFSGYSDSHKRTYERLLQKVQSRLILEYEDLGGGDYVVKTCYSNQEEGNSG</sequence>
<dbReference type="AlphaFoldDB" id="A0A4R4JFN2"/>
<dbReference type="EMBL" id="PUJX01000007">
    <property type="protein sequence ID" value="TDB52878.1"/>
    <property type="molecule type" value="Genomic_DNA"/>
</dbReference>
<dbReference type="Proteomes" id="UP000295550">
    <property type="component" value="Unassembled WGS sequence"/>
</dbReference>
<accession>A0A4R4JFN2</accession>
<name>A0A4R4JFN2_PHOLU</name>
<protein>
    <submittedName>
        <fullName evidence="1">Uncharacterized protein</fullName>
    </submittedName>
</protein>
<dbReference type="RefSeq" id="WP_132344772.1">
    <property type="nucleotide sequence ID" value="NZ_CAWOLF010000007.1"/>
</dbReference>
<reference evidence="1 2" key="1">
    <citation type="journal article" date="2019" name="Int. J. Syst. Evol. Microbiol.">
        <title>Photorhabdus khanii subsp. guanajuatensis subsp. nov., isolated from Heterorhabditis atacamensis, and Photorhabdus luminescens subsp. mexicana subsp. nov., isolated from Heterorhabditis mexicana entomopathogenic nematodes.</title>
        <authorList>
            <person name="Machado R.A.R."/>
            <person name="Bruno P."/>
            <person name="Arce C.C.M."/>
            <person name="Liechti N."/>
            <person name="Kohler A."/>
            <person name="Bernal J."/>
            <person name="Bruggmann R."/>
            <person name="Turlings T.C.J."/>
        </authorList>
    </citation>
    <scope>NUCLEOTIDE SEQUENCE [LARGE SCALE GENOMIC DNA]</scope>
    <source>
        <strain evidence="1 2">MEX47-22</strain>
    </source>
</reference>
<organism evidence="1 2">
    <name type="scientific">Photorhabdus luminescens subsp. mexicana</name>
    <dbReference type="NCBI Taxonomy" id="2100167"/>
    <lineage>
        <taxon>Bacteria</taxon>
        <taxon>Pseudomonadati</taxon>
        <taxon>Pseudomonadota</taxon>
        <taxon>Gammaproteobacteria</taxon>
        <taxon>Enterobacterales</taxon>
        <taxon>Morganellaceae</taxon>
        <taxon>Photorhabdus</taxon>
    </lineage>
</organism>
<proteinExistence type="predicted"/>